<dbReference type="Proteomes" id="UP000437065">
    <property type="component" value="Unassembled WGS sequence"/>
</dbReference>
<evidence type="ECO:0000313" key="2">
    <source>
        <dbReference type="EMBL" id="MXR42313.1"/>
    </source>
</evidence>
<comment type="caution">
    <text evidence="2">The sequence shown here is derived from an EMBL/GenBank/DDBJ whole genome shotgun (WGS) entry which is preliminary data.</text>
</comment>
<gene>
    <name evidence="2" type="ORF">GRX01_13320</name>
</gene>
<feature type="region of interest" description="Disordered" evidence="1">
    <location>
        <begin position="43"/>
        <end position="78"/>
    </location>
</feature>
<dbReference type="EMBL" id="WUUS01000008">
    <property type="protein sequence ID" value="MXR42313.1"/>
    <property type="molecule type" value="Genomic_DNA"/>
</dbReference>
<dbReference type="RefSeq" id="WP_159668341.1">
    <property type="nucleotide sequence ID" value="NZ_WUUS01000008.1"/>
</dbReference>
<reference evidence="2 3" key="1">
    <citation type="submission" date="2019-12" db="EMBL/GenBank/DDBJ databases">
        <title>Isolation and characterization of three novel carbon monoxide-oxidizing members of Halobacteria from salione crusts and soils.</title>
        <authorList>
            <person name="Myers M.R."/>
            <person name="King G.M."/>
        </authorList>
    </citation>
    <scope>NUCLEOTIDE SEQUENCE [LARGE SCALE GENOMIC DNA]</scope>
    <source>
        <strain evidence="2 3">WSA2</strain>
    </source>
</reference>
<feature type="compositionally biased region" description="Low complexity" evidence="1">
    <location>
        <begin position="43"/>
        <end position="61"/>
    </location>
</feature>
<name>A0A6B0T0I8_9EURY</name>
<evidence type="ECO:0000256" key="1">
    <source>
        <dbReference type="SAM" id="MobiDB-lite"/>
    </source>
</evidence>
<keyword evidence="3" id="KW-1185">Reference proteome</keyword>
<organism evidence="2 3">
    <name type="scientific">Halobaculum saliterrae</name>
    <dbReference type="NCBI Taxonomy" id="2073113"/>
    <lineage>
        <taxon>Archaea</taxon>
        <taxon>Methanobacteriati</taxon>
        <taxon>Methanobacteriota</taxon>
        <taxon>Stenosarchaea group</taxon>
        <taxon>Halobacteria</taxon>
        <taxon>Halobacteriales</taxon>
        <taxon>Haloferacaceae</taxon>
        <taxon>Halobaculum</taxon>
    </lineage>
</organism>
<evidence type="ECO:0000313" key="3">
    <source>
        <dbReference type="Proteomes" id="UP000437065"/>
    </source>
</evidence>
<accession>A0A6B0T0I8</accession>
<protein>
    <submittedName>
        <fullName evidence="2">Uncharacterized protein</fullName>
    </submittedName>
</protein>
<dbReference type="AlphaFoldDB" id="A0A6B0T0I8"/>
<sequence>MITNREIASRELLDEALDELVDSARENGVADDEIAAALRVRATRTADGANGENGENGGNEASGTADGANDGVEIEEGS</sequence>
<proteinExistence type="predicted"/>